<evidence type="ECO:0000313" key="3">
    <source>
        <dbReference type="Proteomes" id="UP000031740"/>
    </source>
</evidence>
<feature type="region of interest" description="Disordered" evidence="1">
    <location>
        <begin position="289"/>
        <end position="308"/>
    </location>
</feature>
<reference evidence="2 3" key="1">
    <citation type="submission" date="2013-04" db="EMBL/GenBank/DDBJ databases">
        <title>The Genome Sequence of Bartonella bacilliformis Ver097.</title>
        <authorList>
            <consortium name="The Broad Institute Genomics Platform"/>
            <consortium name="The Broad Institute Genome Sequencing Center for Infectious Disease"/>
            <person name="Feldgarden M."/>
            <person name="Kirby J."/>
            <person name="Birtles R."/>
            <person name="Dasch G."/>
            <person name="Hendrix L."/>
            <person name="Koehler J."/>
            <person name="Walker B."/>
            <person name="Young S.K."/>
            <person name="Zeng Q."/>
            <person name="Gargeya S."/>
            <person name="Fitzgerald M."/>
            <person name="Haas B."/>
            <person name="Abouelleil A."/>
            <person name="Allen A.W."/>
            <person name="Alvarado L."/>
            <person name="Arachchi H.M."/>
            <person name="Berlin A.M."/>
            <person name="Chapman S.B."/>
            <person name="Gainer-Dewar J."/>
            <person name="Goldberg J."/>
            <person name="Griggs A."/>
            <person name="Gujja S."/>
            <person name="Hansen M."/>
            <person name="Howarth C."/>
            <person name="Imamovic A."/>
            <person name="Ireland A."/>
            <person name="Larimer J."/>
            <person name="McCowan C."/>
            <person name="Murphy C."/>
            <person name="Pearson M."/>
            <person name="Poon T.W."/>
            <person name="Priest M."/>
            <person name="Roberts A."/>
            <person name="Saif S."/>
            <person name="Shea T."/>
            <person name="Sisk P."/>
            <person name="Sykes S."/>
            <person name="Wortman J."/>
            <person name="Nusbaum C."/>
            <person name="Birren B."/>
        </authorList>
    </citation>
    <scope>NUCLEOTIDE SEQUENCE [LARGE SCALE GENOMIC DNA]</scope>
    <source>
        <strain evidence="2 3">Ver097</strain>
    </source>
</reference>
<evidence type="ECO:0000256" key="1">
    <source>
        <dbReference type="SAM" id="MobiDB-lite"/>
    </source>
</evidence>
<dbReference type="EMBL" id="ASIV01000003">
    <property type="protein sequence ID" value="KEG20327.1"/>
    <property type="molecule type" value="Genomic_DNA"/>
</dbReference>
<protein>
    <recommendedName>
        <fullName evidence="4">N4-gp56 family major capsid protein</fullName>
    </recommendedName>
</protein>
<dbReference type="HOGENOM" id="CLU_063872_0_0_5"/>
<dbReference type="RefSeq" id="WP_041849167.1">
    <property type="nucleotide sequence ID" value="NZ_KL503802.1"/>
</dbReference>
<dbReference type="InterPro" id="IPR025267">
    <property type="entry name" value="ORF017-like"/>
</dbReference>
<sequence>MTVTHIGLNDPLAVRTWSKLLNREVSKAIPIAPLIGKDSNSIVQLKDETNKASGDAISFGLRVQLLGDGVSEGQALEGNEEALQFLNDRLAINELVHAVRVKNEGTIDQQRVLHNLRTEAKNGLVDWYADRLSMMFFIQVCGYTAKTINFEGRTLTLKPVHYGFNTPTVPTDKRIVRPNGKTKDEDLKENDIFDLKLIDKAVERAKLANPKIRPVRIDGENVYVLYLHPTQVTQLRTNTDIGQWLDITKAVYSGTRAKNPLYSGSLGMYNGVILREAEHVTEGVAMGYAGKTSDSSKNTSGNAAQDAGGAPVANVRRAVLLGAQSAVIAFGKDRGATRYKLVEELFDYEREFGVAAKTIIGMKKTCYHLPNSEQGEQDFGTIVIPTYAVPA</sequence>
<dbReference type="STRING" id="1293911.H710_00402"/>
<organism evidence="2 3">
    <name type="scientific">Bartonella bacilliformis Ver097</name>
    <dbReference type="NCBI Taxonomy" id="1293911"/>
    <lineage>
        <taxon>Bacteria</taxon>
        <taxon>Pseudomonadati</taxon>
        <taxon>Pseudomonadota</taxon>
        <taxon>Alphaproteobacteria</taxon>
        <taxon>Hyphomicrobiales</taxon>
        <taxon>Bartonellaceae</taxon>
        <taxon>Bartonella</taxon>
    </lineage>
</organism>
<evidence type="ECO:0008006" key="4">
    <source>
        <dbReference type="Google" id="ProtNLM"/>
    </source>
</evidence>
<dbReference type="AlphaFoldDB" id="A0A072R534"/>
<proteinExistence type="predicted"/>
<accession>A0A072R534</accession>
<feature type="compositionally biased region" description="Polar residues" evidence="1">
    <location>
        <begin position="292"/>
        <end position="303"/>
    </location>
</feature>
<dbReference type="Pfam" id="PF13252">
    <property type="entry name" value="Phage_capsid_3"/>
    <property type="match status" value="1"/>
</dbReference>
<name>A0A072R534_BARBA</name>
<dbReference type="Proteomes" id="UP000031740">
    <property type="component" value="Unassembled WGS sequence"/>
</dbReference>
<dbReference type="PATRIC" id="fig|1293911.3.peg.427"/>
<evidence type="ECO:0000313" key="2">
    <source>
        <dbReference type="EMBL" id="KEG20327.1"/>
    </source>
</evidence>
<dbReference type="NCBIfam" id="TIGR04387">
    <property type="entry name" value="capsid_maj_N4"/>
    <property type="match status" value="1"/>
</dbReference>
<gene>
    <name evidence="2" type="ORF">H710_00402</name>
</gene>
<comment type="caution">
    <text evidence="2">The sequence shown here is derived from an EMBL/GenBank/DDBJ whole genome shotgun (WGS) entry which is preliminary data.</text>
</comment>